<feature type="coiled-coil region" evidence="6">
    <location>
        <begin position="32"/>
        <end position="66"/>
    </location>
</feature>
<keyword evidence="3 6" id="KW-0133">Cell shape</keyword>
<dbReference type="HAMAP" id="MF_02011">
    <property type="entry name" value="GpsB"/>
    <property type="match status" value="1"/>
</dbReference>
<name>A0A1L8SHW2_ENTCA</name>
<evidence type="ECO:0000256" key="1">
    <source>
        <dbReference type="ARBA" id="ARBA00022490"/>
    </source>
</evidence>
<dbReference type="Pfam" id="PF05103">
    <property type="entry name" value="DivIVA"/>
    <property type="match status" value="1"/>
</dbReference>
<evidence type="ECO:0000256" key="7">
    <source>
        <dbReference type="SAM" id="MobiDB-lite"/>
    </source>
</evidence>
<dbReference type="NCBIfam" id="TIGR03544">
    <property type="entry name" value="DivI1A_domain"/>
    <property type="match status" value="1"/>
</dbReference>
<keyword evidence="4 6" id="KW-0175">Coiled coil</keyword>
<dbReference type="AlphaFoldDB" id="A0A1L8SHW2"/>
<dbReference type="Gene3D" id="6.10.250.660">
    <property type="match status" value="1"/>
</dbReference>
<evidence type="ECO:0000256" key="2">
    <source>
        <dbReference type="ARBA" id="ARBA00022618"/>
    </source>
</evidence>
<dbReference type="RefSeq" id="WP_005226142.1">
    <property type="nucleotide sequence ID" value="NZ_BAAAXK010000050.1"/>
</dbReference>
<comment type="function">
    <text evidence="6">Divisome component that associates with the complex late in its assembly, after the Z-ring is formed, and is dependent on DivIC and PBP2B for its recruitment to the divisome. Together with EzrA, is a key component of the system that regulates PBP1 localization during cell cycle progression. Its main role could be the removal of PBP1 from the cell pole after pole maturation is completed. Also contributes to the recruitment of PBP1 to the division complex. Not essential for septum formation.</text>
</comment>
<comment type="similarity">
    <text evidence="6">Belongs to the GpsB family.</text>
</comment>
<dbReference type="EMBL" id="CP046123">
    <property type="protein sequence ID" value="QGN29675.1"/>
    <property type="molecule type" value="Genomic_DNA"/>
</dbReference>
<reference evidence="8 11" key="2">
    <citation type="submission" date="2019-11" db="EMBL/GenBank/DDBJ databases">
        <title>Detection and genome characteristic of a blood enterococcus casselifavus isolate from Zhengzhou,china.</title>
        <authorList>
            <person name="Wen P."/>
        </authorList>
    </citation>
    <scope>NUCLEOTIDE SEQUENCE [LARGE SCALE GENOMIC DNA]</scope>
    <source>
        <strain evidence="8 11">EC291</strain>
    </source>
</reference>
<reference evidence="9 10" key="1">
    <citation type="submission" date="2018-08" db="EMBL/GenBank/DDBJ databases">
        <title>A genome reference for cultivated species of the human gut microbiota.</title>
        <authorList>
            <person name="Zou Y."/>
            <person name="Xue W."/>
            <person name="Luo G."/>
        </authorList>
    </citation>
    <scope>NUCLEOTIDE SEQUENCE [LARGE SCALE GENOMIC DNA]</scope>
    <source>
        <strain evidence="9 10">AF48-16</strain>
    </source>
</reference>
<gene>
    <name evidence="6 9" type="primary">gpsB</name>
    <name evidence="9" type="ORF">DW084_03195</name>
    <name evidence="8" type="ORF">GFU50_09210</name>
</gene>
<evidence type="ECO:0000313" key="9">
    <source>
        <dbReference type="EMBL" id="RHK07690.1"/>
    </source>
</evidence>
<organism evidence="9 10">
    <name type="scientific">Enterococcus casseliflavus</name>
    <name type="common">Enterococcus flavescens</name>
    <dbReference type="NCBI Taxonomy" id="37734"/>
    <lineage>
        <taxon>Bacteria</taxon>
        <taxon>Bacillati</taxon>
        <taxon>Bacillota</taxon>
        <taxon>Bacilli</taxon>
        <taxon>Lactobacillales</taxon>
        <taxon>Enterococcaceae</taxon>
        <taxon>Enterococcus</taxon>
    </lineage>
</organism>
<evidence type="ECO:0000256" key="5">
    <source>
        <dbReference type="ARBA" id="ARBA00023306"/>
    </source>
</evidence>
<feature type="region of interest" description="Disordered" evidence="7">
    <location>
        <begin position="103"/>
        <end position="136"/>
    </location>
</feature>
<evidence type="ECO:0000256" key="3">
    <source>
        <dbReference type="ARBA" id="ARBA00022960"/>
    </source>
</evidence>
<keyword evidence="5 6" id="KW-0131">Cell cycle</keyword>
<evidence type="ECO:0000256" key="6">
    <source>
        <dbReference type="HAMAP-Rule" id="MF_02011"/>
    </source>
</evidence>
<dbReference type="InterPro" id="IPR011229">
    <property type="entry name" value="Cell_cycle_GpsB"/>
</dbReference>
<dbReference type="GO" id="GO:0005737">
    <property type="term" value="C:cytoplasm"/>
    <property type="evidence" value="ECO:0007669"/>
    <property type="project" value="UniProtKB-SubCell"/>
</dbReference>
<protein>
    <recommendedName>
        <fullName evidence="6">Cell cycle protein GpsB</fullName>
    </recommendedName>
    <alternativeName>
        <fullName evidence="6">Guiding PBP1-shuttling protein</fullName>
    </alternativeName>
</protein>
<evidence type="ECO:0000313" key="10">
    <source>
        <dbReference type="Proteomes" id="UP000286288"/>
    </source>
</evidence>
<comment type="subunit">
    <text evidence="6">Forms polymers through the coiled coil domains. Interacts with PBP1, MreC and EzrA.</text>
</comment>
<dbReference type="GeneID" id="91575160"/>
<proteinExistence type="inferred from homology"/>
<dbReference type="NCBIfam" id="NF010725">
    <property type="entry name" value="PRK14127.1"/>
    <property type="match status" value="1"/>
</dbReference>
<dbReference type="InterPro" id="IPR007793">
    <property type="entry name" value="DivIVA_fam"/>
</dbReference>
<dbReference type="GO" id="GO:0008360">
    <property type="term" value="P:regulation of cell shape"/>
    <property type="evidence" value="ECO:0007669"/>
    <property type="project" value="UniProtKB-UniRule"/>
</dbReference>
<comment type="subcellular location">
    <subcellularLocation>
        <location evidence="6">Cytoplasm</location>
    </subcellularLocation>
    <text evidence="6">Shuttles between the lateral wall and the division site in a cell cycle-dependent manner.</text>
</comment>
<dbReference type="EMBL" id="QRMZ01000003">
    <property type="protein sequence ID" value="RHK07690.1"/>
    <property type="molecule type" value="Genomic_DNA"/>
</dbReference>
<dbReference type="OrthoDB" id="389699at2"/>
<keyword evidence="2 6" id="KW-0132">Cell division</keyword>
<dbReference type="Proteomes" id="UP000286288">
    <property type="component" value="Unassembled WGS sequence"/>
</dbReference>
<dbReference type="Proteomes" id="UP000422837">
    <property type="component" value="Chromosome"/>
</dbReference>
<evidence type="ECO:0000313" key="8">
    <source>
        <dbReference type="EMBL" id="QGN29675.1"/>
    </source>
</evidence>
<evidence type="ECO:0000256" key="4">
    <source>
        <dbReference type="ARBA" id="ARBA00023054"/>
    </source>
</evidence>
<dbReference type="GO" id="GO:0051301">
    <property type="term" value="P:cell division"/>
    <property type="evidence" value="ECO:0007669"/>
    <property type="project" value="UniProtKB-UniRule"/>
</dbReference>
<dbReference type="PANTHER" id="PTHR35794">
    <property type="entry name" value="CELL DIVISION PROTEIN DIVIVA"/>
    <property type="match status" value="1"/>
</dbReference>
<accession>A0A1L8SHW2</accession>
<dbReference type="PANTHER" id="PTHR35794:SF1">
    <property type="entry name" value="CELL CYCLE PROTEIN GPSB"/>
    <property type="match status" value="1"/>
</dbReference>
<evidence type="ECO:0000313" key="11">
    <source>
        <dbReference type="Proteomes" id="UP000422837"/>
    </source>
</evidence>
<keyword evidence="1 6" id="KW-0963">Cytoplasm</keyword>
<sequence length="136" mass="15910">MANLIYSPKDILQQEFKTKMRGYDPVEVDEFLDNIIKDYESYNKEILALQEENDRLTAKIDQLSKNQAIASRVQQEAPKSQTVTNFDILKRLSNLEKEVFGKKLDRESEPVTRSSSYNSNYTNADFEDDNEKTRQF</sequence>
<dbReference type="InterPro" id="IPR019933">
    <property type="entry name" value="DivIVA_domain"/>
</dbReference>